<keyword evidence="3" id="KW-1185">Reference proteome</keyword>
<sequence length="383" mass="40763">MLRCIGKKTVKPAGRLANDVVCDADEAKEENQARRSATLSPRHRALSEGPALNGSSTKASAVDLDDDDDLPAPRRPIHSQKSATLSGGTIPPRGEDYPDHSRSGQLGAGNNPVTAFWRQSRARAASLTRRIKSFSASRSQSTSRRASRDVTPHNEPEPESESEETPTPTQNKSRPELLQLFNGHPSTSAGAEKSVANDLTLGSSFSQTNGTLVDIDATPTADSEAGNQQRFFLESTRESQPRTVVNTDFPGWNKAAPTVDTDSLSSLSTQPIGRKDTNISTPGDGTGSPSGLKVPGDMVSRTPNDPRNATTPSPPPDEADAMPQGSESVSEPAHPHATVAKRPRFLQEPVTSSGQTNKGGNSPKSGQVRTGHTLFSFVCHFTK</sequence>
<feature type="compositionally biased region" description="Basic and acidic residues" evidence="1">
    <location>
        <begin position="93"/>
        <end position="102"/>
    </location>
</feature>
<comment type="caution">
    <text evidence="2">The sequence shown here is derived from an EMBL/GenBank/DDBJ whole genome shotgun (WGS) entry which is preliminary data.</text>
</comment>
<dbReference type="EMBL" id="CAAALY010013107">
    <property type="protein sequence ID" value="VEL11869.1"/>
    <property type="molecule type" value="Genomic_DNA"/>
</dbReference>
<evidence type="ECO:0000313" key="2">
    <source>
        <dbReference type="EMBL" id="VEL11869.1"/>
    </source>
</evidence>
<protein>
    <submittedName>
        <fullName evidence="2">Uncharacterized protein</fullName>
    </submittedName>
</protein>
<accession>A0A3S5B337</accession>
<reference evidence="2" key="1">
    <citation type="submission" date="2018-11" db="EMBL/GenBank/DDBJ databases">
        <authorList>
            <consortium name="Pathogen Informatics"/>
        </authorList>
    </citation>
    <scope>NUCLEOTIDE SEQUENCE</scope>
</reference>
<feature type="compositionally biased region" description="Polar residues" evidence="1">
    <location>
        <begin position="349"/>
        <end position="370"/>
    </location>
</feature>
<feature type="compositionally biased region" description="Low complexity" evidence="1">
    <location>
        <begin position="260"/>
        <end position="269"/>
    </location>
</feature>
<feature type="compositionally biased region" description="Low complexity" evidence="1">
    <location>
        <begin position="280"/>
        <end position="291"/>
    </location>
</feature>
<proteinExistence type="predicted"/>
<dbReference type="AlphaFoldDB" id="A0A3S5B337"/>
<feature type="compositionally biased region" description="Polar residues" evidence="1">
    <location>
        <begin position="301"/>
        <end position="311"/>
    </location>
</feature>
<name>A0A3S5B337_9PLAT</name>
<feature type="compositionally biased region" description="Low complexity" evidence="1">
    <location>
        <begin position="133"/>
        <end position="144"/>
    </location>
</feature>
<feature type="region of interest" description="Disordered" evidence="1">
    <location>
        <begin position="15"/>
        <end position="195"/>
    </location>
</feature>
<organism evidence="2 3">
    <name type="scientific">Protopolystoma xenopodis</name>
    <dbReference type="NCBI Taxonomy" id="117903"/>
    <lineage>
        <taxon>Eukaryota</taxon>
        <taxon>Metazoa</taxon>
        <taxon>Spiralia</taxon>
        <taxon>Lophotrochozoa</taxon>
        <taxon>Platyhelminthes</taxon>
        <taxon>Monogenea</taxon>
        <taxon>Polyopisthocotylea</taxon>
        <taxon>Polystomatidea</taxon>
        <taxon>Polystomatidae</taxon>
        <taxon>Protopolystoma</taxon>
    </lineage>
</organism>
<evidence type="ECO:0000313" key="3">
    <source>
        <dbReference type="Proteomes" id="UP000784294"/>
    </source>
</evidence>
<feature type="compositionally biased region" description="Basic and acidic residues" evidence="1">
    <location>
        <begin position="146"/>
        <end position="156"/>
    </location>
</feature>
<dbReference type="Proteomes" id="UP000784294">
    <property type="component" value="Unassembled WGS sequence"/>
</dbReference>
<evidence type="ECO:0000256" key="1">
    <source>
        <dbReference type="SAM" id="MobiDB-lite"/>
    </source>
</evidence>
<gene>
    <name evidence="2" type="ORF">PXEA_LOCUS5309</name>
</gene>
<feature type="region of interest" description="Disordered" evidence="1">
    <location>
        <begin position="232"/>
        <end position="373"/>
    </location>
</feature>